<dbReference type="InterPro" id="IPR036264">
    <property type="entry name" value="Bact_exopeptidase_dim_dom"/>
</dbReference>
<gene>
    <name evidence="3" type="ORF">CFK40_04900</name>
</gene>
<organism evidence="3 4">
    <name type="scientific">Virgibacillus necropolis</name>
    <dbReference type="NCBI Taxonomy" id="163877"/>
    <lineage>
        <taxon>Bacteria</taxon>
        <taxon>Bacillati</taxon>
        <taxon>Bacillota</taxon>
        <taxon>Bacilli</taxon>
        <taxon>Bacillales</taxon>
        <taxon>Bacillaceae</taxon>
        <taxon>Virgibacillus</taxon>
    </lineage>
</organism>
<dbReference type="OrthoDB" id="9781032at2"/>
<evidence type="ECO:0000259" key="2">
    <source>
        <dbReference type="Pfam" id="PF07687"/>
    </source>
</evidence>
<dbReference type="Pfam" id="PF01546">
    <property type="entry name" value="Peptidase_M20"/>
    <property type="match status" value="1"/>
</dbReference>
<dbReference type="NCBIfam" id="TIGR01891">
    <property type="entry name" value="amidohydrolases"/>
    <property type="match status" value="1"/>
</dbReference>
<evidence type="ECO:0000313" key="4">
    <source>
        <dbReference type="Proteomes" id="UP000204391"/>
    </source>
</evidence>
<dbReference type="FunFam" id="3.30.70.360:FF:000004">
    <property type="entry name" value="Peptidase M20 domain-containing protein 2"/>
    <property type="match status" value="1"/>
</dbReference>
<dbReference type="PANTHER" id="PTHR30575:SF0">
    <property type="entry name" value="XAA-ARG DIPEPTIDASE"/>
    <property type="match status" value="1"/>
</dbReference>
<dbReference type="InterPro" id="IPR017439">
    <property type="entry name" value="Amidohydrolase"/>
</dbReference>
<dbReference type="InterPro" id="IPR011650">
    <property type="entry name" value="Peptidase_M20_dimer"/>
</dbReference>
<dbReference type="GO" id="GO:0071713">
    <property type="term" value="F:para-aminobenzoyl-glutamate hydrolase activity"/>
    <property type="evidence" value="ECO:0007669"/>
    <property type="project" value="TreeGrafter"/>
</dbReference>
<dbReference type="PIRSF" id="PIRSF037226">
    <property type="entry name" value="Amidohydrolase_ACY1L2_prd"/>
    <property type="match status" value="1"/>
</dbReference>
<dbReference type="KEGG" id="vne:CFK40_04900"/>
<dbReference type="PANTHER" id="PTHR30575">
    <property type="entry name" value="PEPTIDASE M20"/>
    <property type="match status" value="1"/>
</dbReference>
<comment type="similarity">
    <text evidence="1">Belongs to the peptidase M20A family.</text>
</comment>
<dbReference type="GO" id="GO:0016805">
    <property type="term" value="F:dipeptidase activity"/>
    <property type="evidence" value="ECO:0007669"/>
    <property type="project" value="InterPro"/>
</dbReference>
<proteinExistence type="inferred from homology"/>
<dbReference type="Pfam" id="PF07687">
    <property type="entry name" value="M20_dimer"/>
    <property type="match status" value="1"/>
</dbReference>
<dbReference type="GO" id="GO:0046657">
    <property type="term" value="P:folic acid catabolic process"/>
    <property type="evidence" value="ECO:0007669"/>
    <property type="project" value="TreeGrafter"/>
</dbReference>
<evidence type="ECO:0000256" key="1">
    <source>
        <dbReference type="PIRNR" id="PIRNR037226"/>
    </source>
</evidence>
<dbReference type="InterPro" id="IPR017144">
    <property type="entry name" value="Xaa-Arg_dipeptidase"/>
</dbReference>
<dbReference type="Proteomes" id="UP000204391">
    <property type="component" value="Chromosome"/>
</dbReference>
<dbReference type="SUPFAM" id="SSF53187">
    <property type="entry name" value="Zn-dependent exopeptidases"/>
    <property type="match status" value="1"/>
</dbReference>
<sequence>MKEVKKDLFDRIDSLRDVLIDVSDYIYSNPELGNLEYKAVEKITNTLKKYNFEIEKGIAGLDTAFKATYQNGTGGPVIGLLCEYDALKELGHGCGHNLQSASVIGAAIAVSRLLGEKPATIQIIGTPAEESTSGKIPMTKKGYFDHLDVALMMHGGDRTTVDGKCLAVDNFEFEFIGKESHAAVAPEQGVSALDGVLMTFNGMEYLREHVRSDVRIHGIITEGGMAPNIVPKRAVAKFSIRAADRHYLDKVVERAINVVKGAALATGTQVNVHIGKSLESKLNVQSLNDVLLSNADLSGAKNITPPREKTGSTDFSIVTHRVPGSCIRIAFVPYGTSNHTEEWVKASKSKDGDEAIIAAAKTLGGTCLDLITSPDLLQKVKDEFNRAKRQLPLDNEKLSSVN</sequence>
<dbReference type="Gene3D" id="3.40.630.10">
    <property type="entry name" value="Zn peptidases"/>
    <property type="match status" value="1"/>
</dbReference>
<accession>A0A221M9U8</accession>
<dbReference type="Gene3D" id="3.30.70.360">
    <property type="match status" value="1"/>
</dbReference>
<feature type="domain" description="Peptidase M20 dimerisation" evidence="2">
    <location>
        <begin position="171"/>
        <end position="261"/>
    </location>
</feature>
<protein>
    <recommendedName>
        <fullName evidence="1">Peptidase M20 domain-containing protein 2</fullName>
    </recommendedName>
</protein>
<dbReference type="EMBL" id="CP022437">
    <property type="protein sequence ID" value="ASN04392.1"/>
    <property type="molecule type" value="Genomic_DNA"/>
</dbReference>
<dbReference type="SUPFAM" id="SSF55031">
    <property type="entry name" value="Bacterial exopeptidase dimerisation domain"/>
    <property type="match status" value="1"/>
</dbReference>
<dbReference type="InterPro" id="IPR002933">
    <property type="entry name" value="Peptidase_M20"/>
</dbReference>
<dbReference type="CDD" id="cd03887">
    <property type="entry name" value="M20_Acy1L2"/>
    <property type="match status" value="1"/>
</dbReference>
<keyword evidence="4" id="KW-1185">Reference proteome</keyword>
<keyword evidence="3" id="KW-0378">Hydrolase</keyword>
<reference evidence="3 4" key="1">
    <citation type="journal article" date="2003" name="Int. J. Syst. Evol. Microbiol.">
        <title>Virgibacillus carmonensis sp. nov., Virgibacillus necropolis sp. nov. and Virgibacillus picturae sp. nov., three novel species isolated from deteriorated mural paintings, transfer of the species of the genus salibacillus to Virgibacillus, as Virgibacillus marismortui comb. nov. and Virgibacillus salexigens comb. nov., and emended description of the genus Virgibacillus.</title>
        <authorList>
            <person name="Heyrman J."/>
            <person name="Logan N.A."/>
            <person name="Busse H.J."/>
            <person name="Balcaen A."/>
            <person name="Lebbe L."/>
            <person name="Rodriguez-Diaz M."/>
            <person name="Swings J."/>
            <person name="De Vos P."/>
        </authorList>
    </citation>
    <scope>NUCLEOTIDE SEQUENCE [LARGE SCALE GENOMIC DNA]</scope>
    <source>
        <strain evidence="3 4">LMG 19488</strain>
    </source>
</reference>
<evidence type="ECO:0000313" key="3">
    <source>
        <dbReference type="EMBL" id="ASN04392.1"/>
    </source>
</evidence>
<dbReference type="GO" id="GO:0005737">
    <property type="term" value="C:cytoplasm"/>
    <property type="evidence" value="ECO:0007669"/>
    <property type="project" value="TreeGrafter"/>
</dbReference>
<dbReference type="RefSeq" id="WP_089531103.1">
    <property type="nucleotide sequence ID" value="NZ_CP022437.1"/>
</dbReference>
<name>A0A221M9U8_9BACI</name>
<dbReference type="AlphaFoldDB" id="A0A221M9U8"/>
<dbReference type="InterPro" id="IPR052030">
    <property type="entry name" value="Peptidase_M20/M20A_hydrolases"/>
</dbReference>